<dbReference type="GO" id="GO:0016887">
    <property type="term" value="F:ATP hydrolysis activity"/>
    <property type="evidence" value="ECO:0007669"/>
    <property type="project" value="InterPro"/>
</dbReference>
<dbReference type="EMBL" id="JACRSS010000006">
    <property type="protein sequence ID" value="MBC8539238.1"/>
    <property type="molecule type" value="Genomic_DNA"/>
</dbReference>
<dbReference type="GO" id="GO:0005886">
    <property type="term" value="C:plasma membrane"/>
    <property type="evidence" value="ECO:0007669"/>
    <property type="project" value="TreeGrafter"/>
</dbReference>
<keyword evidence="2" id="KW-0547">Nucleotide-binding</keyword>
<gene>
    <name evidence="2" type="ORF">H8693_09905</name>
</gene>
<dbReference type="InterPro" id="IPR027417">
    <property type="entry name" value="P-loop_NTPase"/>
</dbReference>
<dbReference type="RefSeq" id="WP_249280841.1">
    <property type="nucleotide sequence ID" value="NZ_JACRSS010000006.1"/>
</dbReference>
<dbReference type="GO" id="GO:0022857">
    <property type="term" value="F:transmembrane transporter activity"/>
    <property type="evidence" value="ECO:0007669"/>
    <property type="project" value="TreeGrafter"/>
</dbReference>
<dbReference type="SUPFAM" id="SSF52540">
    <property type="entry name" value="P-loop containing nucleoside triphosphate hydrolases"/>
    <property type="match status" value="1"/>
</dbReference>
<accession>A0A926HXC9</accession>
<dbReference type="PROSITE" id="PS50893">
    <property type="entry name" value="ABC_TRANSPORTER_2"/>
    <property type="match status" value="1"/>
</dbReference>
<feature type="domain" description="ABC transporter" evidence="1">
    <location>
        <begin position="6"/>
        <end position="224"/>
    </location>
</feature>
<protein>
    <submittedName>
        <fullName evidence="2">ATP-binding cassette domain-containing protein</fullName>
    </submittedName>
</protein>
<organism evidence="2 3">
    <name type="scientific">Guopingia tenuis</name>
    <dbReference type="NCBI Taxonomy" id="2763656"/>
    <lineage>
        <taxon>Bacteria</taxon>
        <taxon>Bacillati</taxon>
        <taxon>Bacillota</taxon>
        <taxon>Clostridia</taxon>
        <taxon>Christensenellales</taxon>
        <taxon>Christensenellaceae</taxon>
        <taxon>Guopingia</taxon>
    </lineage>
</organism>
<sequence>MKEIVVRIKDAVKMKEGRRAVNGVCMEVGSGELVAVQGKSGSGKTTLFRLLAGIDKPDAGWVEVLGEPLSELSEEARAVFRRNRLGLLEQRPAFLPELSVMENLALPLWLRGIPKKEREKAIHEAMAAVGAPAILEARPEKLSWAERRLAALARTLAGNPQVLLADEFLGDCPEREGEAMWDSLLDIVRRTGQTLIYFTTDMPLAAQAERCCVLRDGKLTEVTL</sequence>
<comment type="caution">
    <text evidence="2">The sequence shown here is derived from an EMBL/GenBank/DDBJ whole genome shotgun (WGS) entry which is preliminary data.</text>
</comment>
<proteinExistence type="predicted"/>
<dbReference type="Gene3D" id="3.40.50.300">
    <property type="entry name" value="P-loop containing nucleotide triphosphate hydrolases"/>
    <property type="match status" value="1"/>
</dbReference>
<dbReference type="AlphaFoldDB" id="A0A926HXC9"/>
<evidence type="ECO:0000313" key="2">
    <source>
        <dbReference type="EMBL" id="MBC8539238.1"/>
    </source>
</evidence>
<evidence type="ECO:0000313" key="3">
    <source>
        <dbReference type="Proteomes" id="UP000617951"/>
    </source>
</evidence>
<evidence type="ECO:0000259" key="1">
    <source>
        <dbReference type="PROSITE" id="PS50893"/>
    </source>
</evidence>
<keyword evidence="2" id="KW-0067">ATP-binding</keyword>
<dbReference type="InterPro" id="IPR003439">
    <property type="entry name" value="ABC_transporter-like_ATP-bd"/>
</dbReference>
<name>A0A926HXC9_9FIRM</name>
<dbReference type="GO" id="GO:0005524">
    <property type="term" value="F:ATP binding"/>
    <property type="evidence" value="ECO:0007669"/>
    <property type="project" value="UniProtKB-KW"/>
</dbReference>
<dbReference type="InterPro" id="IPR015854">
    <property type="entry name" value="ABC_transpr_LolD-like"/>
</dbReference>
<dbReference type="Pfam" id="PF00005">
    <property type="entry name" value="ABC_tran"/>
    <property type="match status" value="1"/>
</dbReference>
<keyword evidence="3" id="KW-1185">Reference proteome</keyword>
<dbReference type="Proteomes" id="UP000617951">
    <property type="component" value="Unassembled WGS sequence"/>
</dbReference>
<dbReference type="PANTHER" id="PTHR24220">
    <property type="entry name" value="IMPORT ATP-BINDING PROTEIN"/>
    <property type="match status" value="1"/>
</dbReference>
<reference evidence="2" key="1">
    <citation type="submission" date="2020-08" db="EMBL/GenBank/DDBJ databases">
        <title>Genome public.</title>
        <authorList>
            <person name="Liu C."/>
            <person name="Sun Q."/>
        </authorList>
    </citation>
    <scope>NUCLEOTIDE SEQUENCE</scope>
    <source>
        <strain evidence="2">NSJ-63</strain>
    </source>
</reference>